<dbReference type="InterPro" id="IPR017451">
    <property type="entry name" value="F-box-assoc_interact_dom"/>
</dbReference>
<gene>
    <name evidence="2" type="ORF">RND81_12G101700</name>
</gene>
<dbReference type="Pfam" id="PF07734">
    <property type="entry name" value="FBA_1"/>
    <property type="match status" value="1"/>
</dbReference>
<dbReference type="Pfam" id="PF00646">
    <property type="entry name" value="F-box"/>
    <property type="match status" value="1"/>
</dbReference>
<dbReference type="CDD" id="cd22157">
    <property type="entry name" value="F-box_AtFBW1-like"/>
    <property type="match status" value="1"/>
</dbReference>
<sequence>MICAKTPTKPQITNYPSSQMIKTIDLHRKRKKRRLKNTTFHHQNPFFSPQKSQLFPLFEADLPEELIFSEILTRLPVNSLIKFKSVSKPWNSLISTPQFVKSYLKQAFSNQFVPSNCVFIRSPYHFYILNYGAYDRYPDDRRGEKGLISVKNLSYYDNGVNTFLIGSSNGLVCFGRGAANSGFNYYFRVYNPVTGQYCHILDPLGNFQWMLMYGFGFVSCKDDYLLFVGGLQRRTSMIYVYIYSLKSKMWKKIGVFSEFELTVFSGGRGVLVNETLHWDTTQVWTPNKNCLCGFDLVDETFKDVRVPSVFLTGDGVNLDFKLCEISGCLGAWSVNMNGVVEMWMLKCYGTWESWMSVFKIDLVLGLRNFCGWTENGKVLVQTDDGSLLLADTRKSPTEYKSLVKDLGDIDAVSFVRSPVSPLF</sequence>
<dbReference type="InterPro" id="IPR006527">
    <property type="entry name" value="F-box-assoc_dom_typ1"/>
</dbReference>
<feature type="domain" description="F-box" evidence="1">
    <location>
        <begin position="62"/>
        <end position="103"/>
    </location>
</feature>
<dbReference type="PANTHER" id="PTHR31672">
    <property type="entry name" value="BNACNNG10540D PROTEIN"/>
    <property type="match status" value="1"/>
</dbReference>
<protein>
    <recommendedName>
        <fullName evidence="1">F-box domain-containing protein</fullName>
    </recommendedName>
</protein>
<proteinExistence type="predicted"/>
<dbReference type="Gene3D" id="1.20.1280.50">
    <property type="match status" value="1"/>
</dbReference>
<dbReference type="Proteomes" id="UP001443914">
    <property type="component" value="Unassembled WGS sequence"/>
</dbReference>
<comment type="caution">
    <text evidence="2">The sequence shown here is derived from an EMBL/GenBank/DDBJ whole genome shotgun (WGS) entry which is preliminary data.</text>
</comment>
<dbReference type="InterPro" id="IPR001810">
    <property type="entry name" value="F-box_dom"/>
</dbReference>
<evidence type="ECO:0000259" key="1">
    <source>
        <dbReference type="SMART" id="SM00256"/>
    </source>
</evidence>
<dbReference type="InterPro" id="IPR015915">
    <property type="entry name" value="Kelch-typ_b-propeller"/>
</dbReference>
<evidence type="ECO:0000313" key="3">
    <source>
        <dbReference type="Proteomes" id="UP001443914"/>
    </source>
</evidence>
<dbReference type="AlphaFoldDB" id="A0AAW1H8S3"/>
<dbReference type="InterPro" id="IPR050796">
    <property type="entry name" value="SCF_F-box_component"/>
</dbReference>
<dbReference type="InterPro" id="IPR036047">
    <property type="entry name" value="F-box-like_dom_sf"/>
</dbReference>
<reference evidence="2" key="1">
    <citation type="submission" date="2024-03" db="EMBL/GenBank/DDBJ databases">
        <title>WGS assembly of Saponaria officinalis var. Norfolk2.</title>
        <authorList>
            <person name="Jenkins J."/>
            <person name="Shu S."/>
            <person name="Grimwood J."/>
            <person name="Barry K."/>
            <person name="Goodstein D."/>
            <person name="Schmutz J."/>
            <person name="Leebens-Mack J."/>
            <person name="Osbourn A."/>
        </authorList>
    </citation>
    <scope>NUCLEOTIDE SEQUENCE [LARGE SCALE GENOMIC DNA]</scope>
    <source>
        <strain evidence="2">JIC</strain>
    </source>
</reference>
<accession>A0AAW1H8S3</accession>
<name>A0AAW1H8S3_SAPOF</name>
<dbReference type="SUPFAM" id="SSF117281">
    <property type="entry name" value="Kelch motif"/>
    <property type="match status" value="1"/>
</dbReference>
<dbReference type="PANTHER" id="PTHR31672:SF13">
    <property type="entry name" value="F-BOX PROTEIN CPR30-LIKE"/>
    <property type="match status" value="1"/>
</dbReference>
<dbReference type="SUPFAM" id="SSF81383">
    <property type="entry name" value="F-box domain"/>
    <property type="match status" value="1"/>
</dbReference>
<dbReference type="EMBL" id="JBDFQZ010000012">
    <property type="protein sequence ID" value="KAK9672451.1"/>
    <property type="molecule type" value="Genomic_DNA"/>
</dbReference>
<dbReference type="SMART" id="SM00256">
    <property type="entry name" value="FBOX"/>
    <property type="match status" value="1"/>
</dbReference>
<organism evidence="2 3">
    <name type="scientific">Saponaria officinalis</name>
    <name type="common">Common soapwort</name>
    <name type="synonym">Lychnis saponaria</name>
    <dbReference type="NCBI Taxonomy" id="3572"/>
    <lineage>
        <taxon>Eukaryota</taxon>
        <taxon>Viridiplantae</taxon>
        <taxon>Streptophyta</taxon>
        <taxon>Embryophyta</taxon>
        <taxon>Tracheophyta</taxon>
        <taxon>Spermatophyta</taxon>
        <taxon>Magnoliopsida</taxon>
        <taxon>eudicotyledons</taxon>
        <taxon>Gunneridae</taxon>
        <taxon>Pentapetalae</taxon>
        <taxon>Caryophyllales</taxon>
        <taxon>Caryophyllaceae</taxon>
        <taxon>Caryophylleae</taxon>
        <taxon>Saponaria</taxon>
    </lineage>
</organism>
<evidence type="ECO:0000313" key="2">
    <source>
        <dbReference type="EMBL" id="KAK9672451.1"/>
    </source>
</evidence>
<dbReference type="NCBIfam" id="TIGR01640">
    <property type="entry name" value="F_box_assoc_1"/>
    <property type="match status" value="1"/>
</dbReference>
<keyword evidence="3" id="KW-1185">Reference proteome</keyword>